<dbReference type="NCBIfam" id="TIGR03019">
    <property type="entry name" value="pepcterm_femAB"/>
    <property type="match status" value="1"/>
</dbReference>
<dbReference type="InterPro" id="IPR017469">
    <property type="entry name" value="PEP-CTERM_FemAB-rel"/>
</dbReference>
<comment type="caution">
    <text evidence="2">The sequence shown here is derived from an EMBL/GenBank/DDBJ whole genome shotgun (WGS) entry which is preliminary data.</text>
</comment>
<evidence type="ECO:0000259" key="1">
    <source>
        <dbReference type="Pfam" id="PF13480"/>
    </source>
</evidence>
<name>A0ABS1WZ12_9GAMM</name>
<feature type="domain" description="BioF2-like acetyltransferase" evidence="1">
    <location>
        <begin position="156"/>
        <end position="291"/>
    </location>
</feature>
<reference evidence="2 3" key="1">
    <citation type="journal article" date="2021" name="Int. J. Syst. Evol. Microbiol.">
        <title>Steroidobacter gossypii sp. nov., isolated from soil of cotton cropping field.</title>
        <authorList>
            <person name="Huang R."/>
            <person name="Yang S."/>
            <person name="Zhen C."/>
            <person name="Liu W."/>
        </authorList>
    </citation>
    <scope>NUCLEOTIDE SEQUENCE [LARGE SCALE GENOMIC DNA]</scope>
    <source>
        <strain evidence="2 3">S1-65</strain>
    </source>
</reference>
<accession>A0ABS1WZ12</accession>
<sequence length="352" mass="39555">MSHLAAPVVSEAVAASERAEWDGYLARCPSASFYHLYDWKEVNSAALGHRSFYLVARRGEVVTGVLPLTLVSSLLFGRILCSLPFVNFGGPCADDIDSHRALLHAAIAKADELRVDYLELRSPQTLPVDLPVSLHKISMTIGLNADPDVLWNAFTSKHRNNIKRAYKHGLAVRKGGQDLLPVFYEMMEQSWRNLGTPLYRRDYFERILRTFPEHTAIFLCHRNDEPVAVTFNGYFNGTVEGMWAGGGALARQLDANFVLYWEMIRDACLRGCHSFHLGRSTAASGAEDFKRRWNSESQQLHWYYHRPGQPASAALPALNVSNPKYRLAIAAWQRLPLAVTRQLGPPIARLIP</sequence>
<dbReference type="Pfam" id="PF13480">
    <property type="entry name" value="Acetyltransf_6"/>
    <property type="match status" value="1"/>
</dbReference>
<dbReference type="InterPro" id="IPR050644">
    <property type="entry name" value="PG_Glycine_Bridge_Synth"/>
</dbReference>
<dbReference type="PANTHER" id="PTHR36174:SF1">
    <property type="entry name" value="LIPID II:GLYCINE GLYCYLTRANSFERASE"/>
    <property type="match status" value="1"/>
</dbReference>
<dbReference type="SUPFAM" id="SSF55729">
    <property type="entry name" value="Acyl-CoA N-acyltransferases (Nat)"/>
    <property type="match status" value="2"/>
</dbReference>
<dbReference type="Proteomes" id="UP000661077">
    <property type="component" value="Unassembled WGS sequence"/>
</dbReference>
<organism evidence="2 3">
    <name type="scientific">Steroidobacter gossypii</name>
    <dbReference type="NCBI Taxonomy" id="2805490"/>
    <lineage>
        <taxon>Bacteria</taxon>
        <taxon>Pseudomonadati</taxon>
        <taxon>Pseudomonadota</taxon>
        <taxon>Gammaproteobacteria</taxon>
        <taxon>Steroidobacterales</taxon>
        <taxon>Steroidobacteraceae</taxon>
        <taxon>Steroidobacter</taxon>
    </lineage>
</organism>
<proteinExistence type="predicted"/>
<gene>
    <name evidence="2" type="ORF">JM946_15910</name>
</gene>
<dbReference type="EMBL" id="JAEVLS010000003">
    <property type="protein sequence ID" value="MBM0106218.1"/>
    <property type="molecule type" value="Genomic_DNA"/>
</dbReference>
<protein>
    <submittedName>
        <fullName evidence="2">FemAB family PEP-CTERM system-associated protein</fullName>
    </submittedName>
</protein>
<dbReference type="InterPro" id="IPR016181">
    <property type="entry name" value="Acyl_CoA_acyltransferase"/>
</dbReference>
<dbReference type="PANTHER" id="PTHR36174">
    <property type="entry name" value="LIPID II:GLYCINE GLYCYLTRANSFERASE"/>
    <property type="match status" value="1"/>
</dbReference>
<dbReference type="Gene3D" id="3.40.630.30">
    <property type="match status" value="1"/>
</dbReference>
<evidence type="ECO:0000313" key="3">
    <source>
        <dbReference type="Proteomes" id="UP000661077"/>
    </source>
</evidence>
<keyword evidence="3" id="KW-1185">Reference proteome</keyword>
<evidence type="ECO:0000313" key="2">
    <source>
        <dbReference type="EMBL" id="MBM0106218.1"/>
    </source>
</evidence>
<dbReference type="RefSeq" id="WP_203168330.1">
    <property type="nucleotide sequence ID" value="NZ_JAEVLS010000003.1"/>
</dbReference>
<dbReference type="InterPro" id="IPR038740">
    <property type="entry name" value="BioF2-like_GNAT_dom"/>
</dbReference>